<feature type="transmembrane region" description="Helical" evidence="1">
    <location>
        <begin position="82"/>
        <end position="102"/>
    </location>
</feature>
<feature type="transmembrane region" description="Helical" evidence="1">
    <location>
        <begin position="268"/>
        <end position="287"/>
    </location>
</feature>
<keyword evidence="1" id="KW-0812">Transmembrane</keyword>
<keyword evidence="1" id="KW-1133">Transmembrane helix</keyword>
<feature type="transmembrane region" description="Helical" evidence="1">
    <location>
        <begin position="114"/>
        <end position="136"/>
    </location>
</feature>
<evidence type="ECO:0000313" key="2">
    <source>
        <dbReference type="EMBL" id="PBK66982.1"/>
    </source>
</evidence>
<evidence type="ECO:0008006" key="4">
    <source>
        <dbReference type="Google" id="ProtNLM"/>
    </source>
</evidence>
<organism evidence="2 3">
    <name type="scientific">Armillaria solidipes</name>
    <dbReference type="NCBI Taxonomy" id="1076256"/>
    <lineage>
        <taxon>Eukaryota</taxon>
        <taxon>Fungi</taxon>
        <taxon>Dikarya</taxon>
        <taxon>Basidiomycota</taxon>
        <taxon>Agaricomycotina</taxon>
        <taxon>Agaricomycetes</taxon>
        <taxon>Agaricomycetidae</taxon>
        <taxon>Agaricales</taxon>
        <taxon>Marasmiineae</taxon>
        <taxon>Physalacriaceae</taxon>
        <taxon>Armillaria</taxon>
    </lineage>
</organism>
<feature type="transmembrane region" description="Helical" evidence="1">
    <location>
        <begin position="293"/>
        <end position="310"/>
    </location>
</feature>
<dbReference type="Proteomes" id="UP000218334">
    <property type="component" value="Unassembled WGS sequence"/>
</dbReference>
<dbReference type="STRING" id="1076256.A0A2H3BIX0"/>
<evidence type="ECO:0000313" key="3">
    <source>
        <dbReference type="Proteomes" id="UP000218334"/>
    </source>
</evidence>
<dbReference type="EMBL" id="KZ293438">
    <property type="protein sequence ID" value="PBK66982.1"/>
    <property type="molecule type" value="Genomic_DNA"/>
</dbReference>
<protein>
    <recommendedName>
        <fullName evidence="4">G-protein coupled receptors family 2 profile 2 domain-containing protein</fullName>
    </recommendedName>
</protein>
<sequence length="356" mass="39157">MKLRMTLNVRCIQVFPDLWNYITTSFSPIATAMDDVSSETGFPASSFYVTLFDILQGLLFSLLLLVFLTAQFSSTVKRTKTWFMFIGSIVEWCAAYLLLFGHQIGDRPPVGLCAFQAAVIYSTTTFAPSAALAFELELFINLKALVNQTGGLSGKGAWGLVLFPPLVYFVMLIWVVTVGVSQPNLLERDGAHMFCHMRSPTNSEESTLARPPVVSAVVAMLAGFLIVIFSVWNNVIIVQYKKKMGASQSTSTSMSLLSTSDLIRRNSFVTALTVLGIVMAITSFSRLSDANPAWNLALTGVPIATFFLFGTHMDLIRVWFCLSASPNQTTARLPPREPIRLIRIRSGSILTAGQSY</sequence>
<feature type="transmembrane region" description="Helical" evidence="1">
    <location>
        <begin position="213"/>
        <end position="235"/>
    </location>
</feature>
<reference evidence="3" key="1">
    <citation type="journal article" date="2017" name="Nat. Ecol. Evol.">
        <title>Genome expansion and lineage-specific genetic innovations in the forest pathogenic fungi Armillaria.</title>
        <authorList>
            <person name="Sipos G."/>
            <person name="Prasanna A.N."/>
            <person name="Walter M.C."/>
            <person name="O'Connor E."/>
            <person name="Balint B."/>
            <person name="Krizsan K."/>
            <person name="Kiss B."/>
            <person name="Hess J."/>
            <person name="Varga T."/>
            <person name="Slot J."/>
            <person name="Riley R."/>
            <person name="Boka B."/>
            <person name="Rigling D."/>
            <person name="Barry K."/>
            <person name="Lee J."/>
            <person name="Mihaltcheva S."/>
            <person name="LaButti K."/>
            <person name="Lipzen A."/>
            <person name="Waldron R."/>
            <person name="Moloney N.M."/>
            <person name="Sperisen C."/>
            <person name="Kredics L."/>
            <person name="Vagvoelgyi C."/>
            <person name="Patrignani A."/>
            <person name="Fitzpatrick D."/>
            <person name="Nagy I."/>
            <person name="Doyle S."/>
            <person name="Anderson J.B."/>
            <person name="Grigoriev I.V."/>
            <person name="Gueldener U."/>
            <person name="Muensterkoetter M."/>
            <person name="Nagy L.G."/>
        </authorList>
    </citation>
    <scope>NUCLEOTIDE SEQUENCE [LARGE SCALE GENOMIC DNA]</scope>
    <source>
        <strain evidence="3">28-4</strain>
    </source>
</reference>
<dbReference type="AlphaFoldDB" id="A0A2H3BIX0"/>
<keyword evidence="3" id="KW-1185">Reference proteome</keyword>
<evidence type="ECO:0000256" key="1">
    <source>
        <dbReference type="SAM" id="Phobius"/>
    </source>
</evidence>
<proteinExistence type="predicted"/>
<gene>
    <name evidence="2" type="ORF">ARMSODRAFT_1005697</name>
</gene>
<feature type="transmembrane region" description="Helical" evidence="1">
    <location>
        <begin position="47"/>
        <end position="70"/>
    </location>
</feature>
<accession>A0A2H3BIX0</accession>
<feature type="transmembrane region" description="Helical" evidence="1">
    <location>
        <begin position="157"/>
        <end position="176"/>
    </location>
</feature>
<name>A0A2H3BIX0_9AGAR</name>
<keyword evidence="1" id="KW-0472">Membrane</keyword>